<evidence type="ECO:0000313" key="2">
    <source>
        <dbReference type="EMBL" id="UFW91657.1"/>
    </source>
</evidence>
<dbReference type="Proteomes" id="UP001430990">
    <property type="component" value="Plasmid pCC829_1"/>
</dbReference>
<keyword evidence="1" id="KW-0812">Transmembrane</keyword>
<organism evidence="2 3">
    <name type="scientific">Bradyrhizobium barranii</name>
    <dbReference type="NCBI Taxonomy" id="2992140"/>
    <lineage>
        <taxon>Bacteria</taxon>
        <taxon>Pseudomonadati</taxon>
        <taxon>Pseudomonadota</taxon>
        <taxon>Alphaproteobacteria</taxon>
        <taxon>Hyphomicrobiales</taxon>
        <taxon>Nitrobacteraceae</taxon>
        <taxon>Bradyrhizobium</taxon>
    </lineage>
</organism>
<evidence type="ECO:0000256" key="1">
    <source>
        <dbReference type="SAM" id="Phobius"/>
    </source>
</evidence>
<evidence type="ECO:0000313" key="3">
    <source>
        <dbReference type="Proteomes" id="UP001430990"/>
    </source>
</evidence>
<feature type="transmembrane region" description="Helical" evidence="1">
    <location>
        <begin position="33"/>
        <end position="51"/>
    </location>
</feature>
<keyword evidence="2" id="KW-0614">Plasmid</keyword>
<name>A0ABY3R0L7_9BRAD</name>
<proteinExistence type="predicted"/>
<dbReference type="EMBL" id="CP088101">
    <property type="protein sequence ID" value="UFW91657.1"/>
    <property type="molecule type" value="Genomic_DNA"/>
</dbReference>
<sequence length="54" mass="6017">MPLHYPFSLLWIAAFFVLLFLIVTGVLRGAPRYSIRLFWSAIGAAFAAQALDGF</sequence>
<keyword evidence="1" id="KW-0472">Membrane</keyword>
<geneLocation type="plasmid" evidence="2 3">
    <name>pCC829_1</name>
</geneLocation>
<feature type="transmembrane region" description="Helical" evidence="1">
    <location>
        <begin position="6"/>
        <end position="26"/>
    </location>
</feature>
<gene>
    <name evidence="2" type="ORF">BjapCC829_47750</name>
</gene>
<accession>A0ABY3R0L7</accession>
<keyword evidence="1" id="KW-1133">Transmembrane helix</keyword>
<dbReference type="RefSeq" id="WP_231145629.1">
    <property type="nucleotide sequence ID" value="NZ_CP088101.1"/>
</dbReference>
<reference evidence="2" key="1">
    <citation type="submission" date="2021-11" db="EMBL/GenBank/DDBJ databases">
        <title>Australian commercial rhizobial inoculants.</title>
        <authorList>
            <person name="Kohlmeier M.G."/>
            <person name="O'Hara G.W."/>
            <person name="Colombi E."/>
            <person name="Ramsay J.P."/>
            <person name="Terpolilli J."/>
        </authorList>
    </citation>
    <scope>NUCLEOTIDE SEQUENCE</scope>
    <source>
        <strain evidence="2">CC829</strain>
        <plasmid evidence="2">pCC829_1</plasmid>
    </source>
</reference>
<keyword evidence="3" id="KW-1185">Reference proteome</keyword>
<protein>
    <submittedName>
        <fullName evidence="2">Uncharacterized protein</fullName>
    </submittedName>
</protein>